<gene>
    <name evidence="1" type="ORF">BD311DRAFT_778456</name>
</gene>
<protein>
    <submittedName>
        <fullName evidence="1">Uncharacterized protein</fullName>
    </submittedName>
</protein>
<dbReference type="AlphaFoldDB" id="A0A4Q9MPX1"/>
<dbReference type="OrthoDB" id="10261408at2759"/>
<dbReference type="Proteomes" id="UP000292957">
    <property type="component" value="Unassembled WGS sequence"/>
</dbReference>
<reference evidence="1" key="1">
    <citation type="submission" date="2019-01" db="EMBL/GenBank/DDBJ databases">
        <title>Draft genome sequences of three monokaryotic isolates of the white-rot basidiomycete fungus Dichomitus squalens.</title>
        <authorList>
            <consortium name="DOE Joint Genome Institute"/>
            <person name="Lopez S.C."/>
            <person name="Andreopoulos B."/>
            <person name="Pangilinan J."/>
            <person name="Lipzen A."/>
            <person name="Riley R."/>
            <person name="Ahrendt S."/>
            <person name="Ng V."/>
            <person name="Barry K."/>
            <person name="Daum C."/>
            <person name="Grigoriev I.V."/>
            <person name="Hilden K.S."/>
            <person name="Makela M.R."/>
            <person name="de Vries R.P."/>
        </authorList>
    </citation>
    <scope>NUCLEOTIDE SEQUENCE [LARGE SCALE GENOMIC DNA]</scope>
    <source>
        <strain evidence="1">OM18370.1</strain>
    </source>
</reference>
<proteinExistence type="predicted"/>
<name>A0A4Q9MPX1_9APHY</name>
<dbReference type="EMBL" id="ML143424">
    <property type="protein sequence ID" value="TBU28176.1"/>
    <property type="molecule type" value="Genomic_DNA"/>
</dbReference>
<organism evidence="1">
    <name type="scientific">Dichomitus squalens</name>
    <dbReference type="NCBI Taxonomy" id="114155"/>
    <lineage>
        <taxon>Eukaryota</taxon>
        <taxon>Fungi</taxon>
        <taxon>Dikarya</taxon>
        <taxon>Basidiomycota</taxon>
        <taxon>Agaricomycotina</taxon>
        <taxon>Agaricomycetes</taxon>
        <taxon>Polyporales</taxon>
        <taxon>Polyporaceae</taxon>
        <taxon>Dichomitus</taxon>
    </lineage>
</organism>
<accession>A0A4Q9MPX1</accession>
<sequence>MDAYFDFVMEGSWEAYCTDLSTQGPVAGPSSIFTGALGASGYRDASDWPGYSPTSSSSVASTPPILTPVVPYGQSVQGFDNSWSMQQALYDVAISYDEHDFVDFGFGWGQPAADVDCVPQAPDTFDGNNHLDYPYPAADEVPCVQPSPSPPTEDGQAAPYPPHVDAFRTRFDAHSNVVRIEVPVTCHVRDCGAVLSPEGLLDHLRDVHCSDTKCTTKVQCGWSGCASVMTRSALHRHVRDNHLHFKKLHCPYCHTTARDDHYEHGHGLPENCPERAPYEAGDEGVRAWVAQCAWCQAIGV</sequence>
<evidence type="ECO:0000313" key="1">
    <source>
        <dbReference type="EMBL" id="TBU28176.1"/>
    </source>
</evidence>